<dbReference type="AlphaFoldDB" id="A0A1W2CD32"/>
<name>A0A1W2CD32_9HYPH</name>
<feature type="signal peptide" evidence="1">
    <location>
        <begin position="1"/>
        <end position="21"/>
    </location>
</feature>
<evidence type="ECO:0000256" key="1">
    <source>
        <dbReference type="SAM" id="SignalP"/>
    </source>
</evidence>
<evidence type="ECO:0000313" key="2">
    <source>
        <dbReference type="EMBL" id="SMC83175.1"/>
    </source>
</evidence>
<reference evidence="2 3" key="1">
    <citation type="submission" date="2017-04" db="EMBL/GenBank/DDBJ databases">
        <authorList>
            <person name="Afonso C.L."/>
            <person name="Miller P.J."/>
            <person name="Scott M.A."/>
            <person name="Spackman E."/>
            <person name="Goraichik I."/>
            <person name="Dimitrov K.M."/>
            <person name="Suarez D.L."/>
            <person name="Swayne D.E."/>
        </authorList>
    </citation>
    <scope>NUCLEOTIDE SEQUENCE [LARGE SCALE GENOMIC DNA]</scope>
    <source>
        <strain evidence="2 3">CGMCC 1.10972</strain>
    </source>
</reference>
<dbReference type="CDD" id="cd07821">
    <property type="entry name" value="PYR_PYL_RCAR_like"/>
    <property type="match status" value="1"/>
</dbReference>
<feature type="chain" id="PRO_5013343257" evidence="1">
    <location>
        <begin position="22"/>
        <end position="178"/>
    </location>
</feature>
<keyword evidence="1" id="KW-0732">Signal</keyword>
<dbReference type="Gene3D" id="3.30.530.20">
    <property type="match status" value="1"/>
</dbReference>
<sequence length="178" mass="19114">MYRRLLSFAVALLILPAVALAHGPTRQKTAESIVIDAPPAKVWAVLGNFADMSWHPRVAMTDAPKGNEKGSVRTLGYKTGGLMEEELSRIDPDKMRLSTFIGHTNIDVIPATNYSSNIAVKPVDGGAKSEVSWSAAFYRGYPNNDPPAELNDEAAVKGVNAYIMEGLEGLKQAVEAGS</sequence>
<organism evidence="2 3">
    <name type="scientific">Fulvimarina manganoxydans</name>
    <dbReference type="NCBI Taxonomy" id="937218"/>
    <lineage>
        <taxon>Bacteria</taxon>
        <taxon>Pseudomonadati</taxon>
        <taxon>Pseudomonadota</taxon>
        <taxon>Alphaproteobacteria</taxon>
        <taxon>Hyphomicrobiales</taxon>
        <taxon>Aurantimonadaceae</taxon>
        <taxon>Fulvimarina</taxon>
    </lineage>
</organism>
<dbReference type="SUPFAM" id="SSF55961">
    <property type="entry name" value="Bet v1-like"/>
    <property type="match status" value="1"/>
</dbReference>
<dbReference type="PANTHER" id="PTHR39332">
    <property type="entry name" value="BLL4707 PROTEIN"/>
    <property type="match status" value="1"/>
</dbReference>
<dbReference type="Pfam" id="PF10604">
    <property type="entry name" value="Polyketide_cyc2"/>
    <property type="match status" value="1"/>
</dbReference>
<dbReference type="Proteomes" id="UP000192656">
    <property type="component" value="Unassembled WGS sequence"/>
</dbReference>
<protein>
    <submittedName>
        <fullName evidence="2">Polyketide cyclase / dehydrase and lipid transport</fullName>
    </submittedName>
</protein>
<dbReference type="EMBL" id="FWXR01000009">
    <property type="protein sequence ID" value="SMC83175.1"/>
    <property type="molecule type" value="Genomic_DNA"/>
</dbReference>
<dbReference type="InterPro" id="IPR019587">
    <property type="entry name" value="Polyketide_cyclase/dehydratase"/>
</dbReference>
<accession>A0A1W2CD32</accession>
<gene>
    <name evidence="2" type="ORF">SAMN06297251_109126</name>
</gene>
<dbReference type="STRING" id="937218.SAMN06297251_109126"/>
<proteinExistence type="predicted"/>
<keyword evidence="3" id="KW-1185">Reference proteome</keyword>
<dbReference type="InterPro" id="IPR023393">
    <property type="entry name" value="START-like_dom_sf"/>
</dbReference>
<evidence type="ECO:0000313" key="3">
    <source>
        <dbReference type="Proteomes" id="UP000192656"/>
    </source>
</evidence>
<dbReference type="PANTHER" id="PTHR39332:SF7">
    <property type="entry name" value="SRPBCC FAMILY PROTEIN"/>
    <property type="match status" value="1"/>
</dbReference>
<dbReference type="OrthoDB" id="1364128at2"/>